<comment type="cofactor">
    <cofactor evidence="6">
        <name>Zn(2+)</name>
        <dbReference type="ChEBI" id="CHEBI:29105"/>
    </cofactor>
    <text evidence="6">Binds 2 Zn(2+) ions per subunit.</text>
</comment>
<evidence type="ECO:0000256" key="6">
    <source>
        <dbReference type="PIRSR" id="PIRSR621190-2"/>
    </source>
</evidence>
<evidence type="ECO:0000256" key="3">
    <source>
        <dbReference type="ARBA" id="ARBA00022801"/>
    </source>
</evidence>
<feature type="domain" description="Peptidase metallopeptidase" evidence="7">
    <location>
        <begin position="3"/>
        <end position="121"/>
    </location>
</feature>
<dbReference type="Gene3D" id="3.40.390.10">
    <property type="entry name" value="Collagenase (Catalytic Domain)"/>
    <property type="match status" value="1"/>
</dbReference>
<dbReference type="HOGENOM" id="CLU_015489_5_0_1"/>
<evidence type="ECO:0000256" key="2">
    <source>
        <dbReference type="ARBA" id="ARBA00022723"/>
    </source>
</evidence>
<keyword evidence="6" id="KW-0106">Calcium</keyword>
<dbReference type="Gramene" id="OB10G25380.1">
    <property type="protein sequence ID" value="OB10G25380.1"/>
    <property type="gene ID" value="OB10G25380"/>
</dbReference>
<evidence type="ECO:0000256" key="4">
    <source>
        <dbReference type="ARBA" id="ARBA00022833"/>
    </source>
</evidence>
<dbReference type="InterPro" id="IPR033739">
    <property type="entry name" value="M10A_MMP"/>
</dbReference>
<feature type="binding site" evidence="6">
    <location>
        <position position="30"/>
    </location>
    <ligand>
        <name>Ca(2+)</name>
        <dbReference type="ChEBI" id="CHEBI:29108"/>
        <label>3</label>
    </ligand>
</feature>
<sequence length="170" mass="17906">MGFVETDDYESADIKVGFYAGNHGDGVPFDGPLGILGHAFSPKNGRLHLDASERWAVDFDVDATASAVDLESVATHEIGHVLGLGHSASPRAVMYPSIKPREKKVHLTVDDVEGVQALYGSNPRFSLSSLSEQGSTSSSSPPAAGSSRWLAGSSSARLLCIVLVILVTQL</sequence>
<dbReference type="OMA" id="RRIWHQK"/>
<feature type="binding site" evidence="6">
    <location>
        <position position="53"/>
    </location>
    <ligand>
        <name>Ca(2+)</name>
        <dbReference type="ChEBI" id="CHEBI:29108"/>
        <label>3</label>
    </ligand>
</feature>
<dbReference type="InterPro" id="IPR006026">
    <property type="entry name" value="Peptidase_Metallo"/>
</dbReference>
<evidence type="ECO:0000259" key="7">
    <source>
        <dbReference type="SMART" id="SM00235"/>
    </source>
</evidence>
<name>J3N4U0_ORYBR</name>
<feature type="binding site" evidence="6">
    <location>
        <position position="80"/>
    </location>
    <ligand>
        <name>Zn(2+)</name>
        <dbReference type="ChEBI" id="CHEBI:29105"/>
        <label>2</label>
        <note>catalytic</note>
    </ligand>
</feature>
<dbReference type="InterPro" id="IPR021190">
    <property type="entry name" value="Pept_M10A"/>
</dbReference>
<feature type="binding site" evidence="6">
    <location>
        <position position="38"/>
    </location>
    <ligand>
        <name>Zn(2+)</name>
        <dbReference type="ChEBI" id="CHEBI:29105"/>
        <label>1</label>
    </ligand>
</feature>
<dbReference type="PANTHER" id="PTHR10201">
    <property type="entry name" value="MATRIX METALLOPROTEINASE"/>
    <property type="match status" value="1"/>
</dbReference>
<dbReference type="MEROPS" id="M10.A02"/>
<feature type="binding site" evidence="6">
    <location>
        <position position="31"/>
    </location>
    <ligand>
        <name>Ca(2+)</name>
        <dbReference type="ChEBI" id="CHEBI:29108"/>
        <label>3</label>
    </ligand>
</feature>
<dbReference type="GeneID" id="102717743"/>
<dbReference type="GO" id="GO:0030574">
    <property type="term" value="P:collagen catabolic process"/>
    <property type="evidence" value="ECO:0007669"/>
    <property type="project" value="TreeGrafter"/>
</dbReference>
<organism evidence="8">
    <name type="scientific">Oryza brachyantha</name>
    <name type="common">malo sina</name>
    <dbReference type="NCBI Taxonomy" id="4533"/>
    <lineage>
        <taxon>Eukaryota</taxon>
        <taxon>Viridiplantae</taxon>
        <taxon>Streptophyta</taxon>
        <taxon>Embryophyta</taxon>
        <taxon>Tracheophyta</taxon>
        <taxon>Spermatophyta</taxon>
        <taxon>Magnoliopsida</taxon>
        <taxon>Liliopsida</taxon>
        <taxon>Poales</taxon>
        <taxon>Poaceae</taxon>
        <taxon>BOP clade</taxon>
        <taxon>Oryzoideae</taxon>
        <taxon>Oryzeae</taxon>
        <taxon>Oryzinae</taxon>
        <taxon>Oryza</taxon>
    </lineage>
</organism>
<feature type="binding site" evidence="6">
    <location>
        <position position="50"/>
    </location>
    <ligand>
        <name>Ca(2+)</name>
        <dbReference type="ChEBI" id="CHEBI:29108"/>
        <label>3</label>
    </ligand>
</feature>
<feature type="binding site" evidence="6">
    <location>
        <position position="53"/>
    </location>
    <ligand>
        <name>Ca(2+)</name>
        <dbReference type="ChEBI" id="CHEBI:29108"/>
        <label>1</label>
    </ligand>
</feature>
<dbReference type="eggNOG" id="KOG1565">
    <property type="taxonomic scope" value="Eukaryota"/>
</dbReference>
<feature type="binding site" evidence="6">
    <location>
        <position position="25"/>
    </location>
    <ligand>
        <name>Zn(2+)</name>
        <dbReference type="ChEBI" id="CHEBI:29105"/>
        <label>1</label>
    </ligand>
</feature>
<dbReference type="InterPro" id="IPR001818">
    <property type="entry name" value="Pept_M10_metallopeptidase"/>
</dbReference>
<dbReference type="AlphaFoldDB" id="J3N4U0"/>
<keyword evidence="4 6" id="KW-0862">Zinc</keyword>
<proteinExistence type="predicted"/>
<keyword evidence="3" id="KW-0378">Hydrolase</keyword>
<keyword evidence="9" id="KW-1185">Reference proteome</keyword>
<dbReference type="GO" id="GO:0031012">
    <property type="term" value="C:extracellular matrix"/>
    <property type="evidence" value="ECO:0007669"/>
    <property type="project" value="InterPro"/>
</dbReference>
<dbReference type="EnsemblPlants" id="OB10G25380.1">
    <property type="protein sequence ID" value="OB10G25380.1"/>
    <property type="gene ID" value="OB10G25380"/>
</dbReference>
<feature type="binding site" evidence="6">
    <location>
        <position position="48"/>
    </location>
    <ligand>
        <name>Zn(2+)</name>
        <dbReference type="ChEBI" id="CHEBI:29105"/>
        <label>1</label>
    </ligand>
</feature>
<dbReference type="CDD" id="cd04278">
    <property type="entry name" value="ZnMc_MMP"/>
    <property type="match status" value="1"/>
</dbReference>
<dbReference type="GO" id="GO:0008270">
    <property type="term" value="F:zinc ion binding"/>
    <property type="evidence" value="ECO:0007669"/>
    <property type="project" value="InterPro"/>
</dbReference>
<accession>J3N4U0</accession>
<feature type="binding site" evidence="6">
    <location>
        <position position="76"/>
    </location>
    <ligand>
        <name>Zn(2+)</name>
        <dbReference type="ChEBI" id="CHEBI:29105"/>
        <label>2</label>
        <note>catalytic</note>
    </ligand>
</feature>
<reference evidence="8" key="1">
    <citation type="journal article" date="2013" name="Nat. Commun.">
        <title>Whole-genome sequencing of Oryza brachyantha reveals mechanisms underlying Oryza genome evolution.</title>
        <authorList>
            <person name="Chen J."/>
            <person name="Huang Q."/>
            <person name="Gao D."/>
            <person name="Wang J."/>
            <person name="Lang Y."/>
            <person name="Liu T."/>
            <person name="Li B."/>
            <person name="Bai Z."/>
            <person name="Luis Goicoechea J."/>
            <person name="Liang C."/>
            <person name="Chen C."/>
            <person name="Zhang W."/>
            <person name="Sun S."/>
            <person name="Liao Y."/>
            <person name="Zhang X."/>
            <person name="Yang L."/>
            <person name="Song C."/>
            <person name="Wang M."/>
            <person name="Shi J."/>
            <person name="Liu G."/>
            <person name="Liu J."/>
            <person name="Zhou H."/>
            <person name="Zhou W."/>
            <person name="Yu Q."/>
            <person name="An N."/>
            <person name="Chen Y."/>
            <person name="Cai Q."/>
            <person name="Wang B."/>
            <person name="Liu B."/>
            <person name="Min J."/>
            <person name="Huang Y."/>
            <person name="Wu H."/>
            <person name="Li Z."/>
            <person name="Zhang Y."/>
            <person name="Yin Y."/>
            <person name="Song W."/>
            <person name="Jiang J."/>
            <person name="Jackson S.A."/>
            <person name="Wing R.A."/>
            <person name="Wang J."/>
            <person name="Chen M."/>
        </authorList>
    </citation>
    <scope>NUCLEOTIDE SEQUENCE [LARGE SCALE GENOMIC DNA]</scope>
    <source>
        <strain evidence="8">cv. IRGC 101232</strain>
    </source>
</reference>
<feature type="binding site" evidence="6">
    <location>
        <position position="13"/>
    </location>
    <ligand>
        <name>Ca(2+)</name>
        <dbReference type="ChEBI" id="CHEBI:29108"/>
        <label>2</label>
    </ligand>
</feature>
<keyword evidence="1" id="KW-0645">Protease</keyword>
<keyword evidence="2 6" id="KW-0479">Metal-binding</keyword>
<dbReference type="SMART" id="SM00235">
    <property type="entry name" value="ZnMc"/>
    <property type="match status" value="1"/>
</dbReference>
<dbReference type="GO" id="GO:0030198">
    <property type="term" value="P:extracellular matrix organization"/>
    <property type="evidence" value="ECO:0007669"/>
    <property type="project" value="TreeGrafter"/>
</dbReference>
<dbReference type="KEGG" id="obr:102717743"/>
<feature type="binding site" evidence="6">
    <location>
        <position position="23"/>
    </location>
    <ligand>
        <name>Zn(2+)</name>
        <dbReference type="ChEBI" id="CHEBI:29105"/>
        <label>1</label>
    </ligand>
</feature>
<dbReference type="Pfam" id="PF00413">
    <property type="entry name" value="Peptidase_M10"/>
    <property type="match status" value="1"/>
</dbReference>
<dbReference type="GO" id="GO:0004222">
    <property type="term" value="F:metalloendopeptidase activity"/>
    <property type="evidence" value="ECO:0007669"/>
    <property type="project" value="InterPro"/>
</dbReference>
<dbReference type="SUPFAM" id="SSF55486">
    <property type="entry name" value="Metalloproteases ('zincins'), catalytic domain"/>
    <property type="match status" value="1"/>
</dbReference>
<comment type="cofactor">
    <cofactor evidence="6">
        <name>Ca(2+)</name>
        <dbReference type="ChEBI" id="CHEBI:29108"/>
    </cofactor>
    <text evidence="6">Can bind about 5 Ca(2+) ions per subunit.</text>
</comment>
<evidence type="ECO:0000313" key="9">
    <source>
        <dbReference type="Proteomes" id="UP000006038"/>
    </source>
</evidence>
<evidence type="ECO:0000313" key="8">
    <source>
        <dbReference type="EnsemblPlants" id="OB10G25380.1"/>
    </source>
</evidence>
<dbReference type="Proteomes" id="UP000006038">
    <property type="component" value="Chromosome 10"/>
</dbReference>
<dbReference type="STRING" id="4533.J3N4U0"/>
<protein>
    <recommendedName>
        <fullName evidence="7">Peptidase metallopeptidase domain-containing protein</fullName>
    </recommendedName>
</protein>
<feature type="binding site" evidence="6">
    <location>
        <position position="86"/>
    </location>
    <ligand>
        <name>Zn(2+)</name>
        <dbReference type="ChEBI" id="CHEBI:29105"/>
        <label>2</label>
        <note>catalytic</note>
    </ligand>
</feature>
<reference evidence="8" key="2">
    <citation type="submission" date="2013-04" db="UniProtKB">
        <authorList>
            <consortium name="EnsemblPlants"/>
        </authorList>
    </citation>
    <scope>IDENTIFICATION</scope>
</reference>
<dbReference type="PRINTS" id="PR00138">
    <property type="entry name" value="MATRIXIN"/>
</dbReference>
<evidence type="ECO:0000256" key="1">
    <source>
        <dbReference type="ARBA" id="ARBA00022670"/>
    </source>
</evidence>
<dbReference type="GO" id="GO:0006508">
    <property type="term" value="P:proteolysis"/>
    <property type="evidence" value="ECO:0007669"/>
    <property type="project" value="UniProtKB-KW"/>
</dbReference>
<feature type="active site" evidence="5">
    <location>
        <position position="77"/>
    </location>
</feature>
<dbReference type="InterPro" id="IPR024079">
    <property type="entry name" value="MetalloPept_cat_dom_sf"/>
</dbReference>
<dbReference type="OrthoDB" id="406838at2759"/>
<evidence type="ECO:0000256" key="5">
    <source>
        <dbReference type="PIRSR" id="PIRSR621190-1"/>
    </source>
</evidence>
<feature type="binding site" evidence="6">
    <location>
        <position position="94"/>
    </location>
    <ligand>
        <name>Zn(2+)</name>
        <dbReference type="ChEBI" id="CHEBI:29105"/>
        <label>2</label>
        <note>catalytic</note>
    </ligand>
</feature>
<dbReference type="PANTHER" id="PTHR10201:SF321">
    <property type="entry name" value="METALLOENDOPROTEINASE 4-MMP"/>
    <property type="match status" value="1"/>
</dbReference>